<dbReference type="AlphaFoldDB" id="A0A1S3HMX5"/>
<protein>
    <submittedName>
        <fullName evidence="3">Uncharacterized protein LOC106156243</fullName>
    </submittedName>
</protein>
<dbReference type="RefSeq" id="XP_013386861.1">
    <property type="nucleotide sequence ID" value="XM_013531407.1"/>
</dbReference>
<reference evidence="3" key="1">
    <citation type="submission" date="2025-08" db="UniProtKB">
        <authorList>
            <consortium name="RefSeq"/>
        </authorList>
    </citation>
    <scope>IDENTIFICATION</scope>
    <source>
        <tissue evidence="3">Gonads</tissue>
    </source>
</reference>
<feature type="signal peptide" evidence="1">
    <location>
        <begin position="1"/>
        <end position="20"/>
    </location>
</feature>
<dbReference type="KEGG" id="lak:106156243"/>
<keyword evidence="2" id="KW-1185">Reference proteome</keyword>
<evidence type="ECO:0000256" key="1">
    <source>
        <dbReference type="SAM" id="SignalP"/>
    </source>
</evidence>
<organism evidence="2 3">
    <name type="scientific">Lingula anatina</name>
    <name type="common">Brachiopod</name>
    <name type="synonym">Lingula unguis</name>
    <dbReference type="NCBI Taxonomy" id="7574"/>
    <lineage>
        <taxon>Eukaryota</taxon>
        <taxon>Metazoa</taxon>
        <taxon>Spiralia</taxon>
        <taxon>Lophotrochozoa</taxon>
        <taxon>Brachiopoda</taxon>
        <taxon>Linguliformea</taxon>
        <taxon>Lingulata</taxon>
        <taxon>Lingulida</taxon>
        <taxon>Linguloidea</taxon>
        <taxon>Lingulidae</taxon>
        <taxon>Lingula</taxon>
    </lineage>
</organism>
<dbReference type="Proteomes" id="UP000085678">
    <property type="component" value="Unplaced"/>
</dbReference>
<dbReference type="GeneID" id="106156243"/>
<sequence length="118" mass="12837">MKGILVLLLIIIGLFRHSGAQIQVTECGDLPVVSVSEATPAGTVLLNFTTSTSGVTDIVIEDLEPADEFVSLNISRRALVLKHAIDAENMTALSYKFTLRCRFKVGGIERQGVNFFIN</sequence>
<name>A0A1S3HMX5_LINAN</name>
<proteinExistence type="predicted"/>
<keyword evidence="1" id="KW-0732">Signal</keyword>
<evidence type="ECO:0000313" key="3">
    <source>
        <dbReference type="RefSeq" id="XP_013386861.1"/>
    </source>
</evidence>
<evidence type="ECO:0000313" key="2">
    <source>
        <dbReference type="Proteomes" id="UP000085678"/>
    </source>
</evidence>
<gene>
    <name evidence="3" type="primary">LOC106156243</name>
</gene>
<dbReference type="InParanoid" id="A0A1S3HMX5"/>
<accession>A0A1S3HMX5</accession>
<feature type="chain" id="PRO_5010386965" evidence="1">
    <location>
        <begin position="21"/>
        <end position="118"/>
    </location>
</feature>